<dbReference type="Proteomes" id="UP000627292">
    <property type="component" value="Unassembled WGS sequence"/>
</dbReference>
<sequence length="315" mass="36420">METEQRLAHLLRLLQHRNHDTRAEVLLWQAMCDGLQRTDFVVNNNRFFERPYTKDILGATMVEDEWRRSFAEIQLTRAGFYDMLPESLFFQPDSRDLQRRAGAAEMAAQYQQNKLKEKEVRRFFQPFENEFFYQQLQLEREEIHLLDALRDRMMNRFLADFWNLPAALPVSVTASFILLIPYAHMINGNTALMQDCLELLLNEPVKITVKAPLPTTADASLQGRLGVQQLGDSMICGTTFMEDYPVLHYRIGPLHNSTVTGYLEGGMQHLLLDTFNRFFAPAEADIITEIAIQKESGSMRFDSEEQPVLGYTSVL</sequence>
<feature type="transmembrane region" description="Helical" evidence="1">
    <location>
        <begin position="161"/>
        <end position="183"/>
    </location>
</feature>
<keyword evidence="1" id="KW-0812">Transmembrane</keyword>
<dbReference type="EMBL" id="BMIB01000005">
    <property type="protein sequence ID" value="GGH80319.1"/>
    <property type="molecule type" value="Genomic_DNA"/>
</dbReference>
<dbReference type="AlphaFoldDB" id="A0A917J3D3"/>
<keyword evidence="3" id="KW-1185">Reference proteome</keyword>
<dbReference type="Pfam" id="PF06996">
    <property type="entry name" value="T6SS_TssG"/>
    <property type="match status" value="1"/>
</dbReference>
<reference evidence="2" key="2">
    <citation type="submission" date="2020-09" db="EMBL/GenBank/DDBJ databases">
        <authorList>
            <person name="Sun Q."/>
            <person name="Zhou Y."/>
        </authorList>
    </citation>
    <scope>NUCLEOTIDE SEQUENCE</scope>
    <source>
        <strain evidence="2">CGMCC 1.15290</strain>
    </source>
</reference>
<organism evidence="2 3">
    <name type="scientific">Filimonas zeae</name>
    <dbReference type="NCBI Taxonomy" id="1737353"/>
    <lineage>
        <taxon>Bacteria</taxon>
        <taxon>Pseudomonadati</taxon>
        <taxon>Bacteroidota</taxon>
        <taxon>Chitinophagia</taxon>
        <taxon>Chitinophagales</taxon>
        <taxon>Chitinophagaceae</taxon>
        <taxon>Filimonas</taxon>
    </lineage>
</organism>
<keyword evidence="1" id="KW-0472">Membrane</keyword>
<evidence type="ECO:0000313" key="3">
    <source>
        <dbReference type="Proteomes" id="UP000627292"/>
    </source>
</evidence>
<dbReference type="RefSeq" id="WP_188957877.1">
    <property type="nucleotide sequence ID" value="NZ_BMIB01000005.1"/>
</dbReference>
<evidence type="ECO:0000313" key="2">
    <source>
        <dbReference type="EMBL" id="GGH80319.1"/>
    </source>
</evidence>
<keyword evidence="1" id="KW-1133">Transmembrane helix</keyword>
<evidence type="ECO:0008006" key="4">
    <source>
        <dbReference type="Google" id="ProtNLM"/>
    </source>
</evidence>
<gene>
    <name evidence="2" type="ORF">GCM10011379_51020</name>
</gene>
<evidence type="ECO:0000256" key="1">
    <source>
        <dbReference type="SAM" id="Phobius"/>
    </source>
</evidence>
<reference evidence="2" key="1">
    <citation type="journal article" date="2014" name="Int. J. Syst. Evol. Microbiol.">
        <title>Complete genome sequence of Corynebacterium casei LMG S-19264T (=DSM 44701T), isolated from a smear-ripened cheese.</title>
        <authorList>
            <consortium name="US DOE Joint Genome Institute (JGI-PGF)"/>
            <person name="Walter F."/>
            <person name="Albersmeier A."/>
            <person name="Kalinowski J."/>
            <person name="Ruckert C."/>
        </authorList>
    </citation>
    <scope>NUCLEOTIDE SEQUENCE</scope>
    <source>
        <strain evidence="2">CGMCC 1.15290</strain>
    </source>
</reference>
<proteinExistence type="predicted"/>
<name>A0A917J3D3_9BACT</name>
<dbReference type="InterPro" id="IPR010732">
    <property type="entry name" value="T6SS_TssG-like"/>
</dbReference>
<accession>A0A917J3D3</accession>
<protein>
    <recommendedName>
        <fullName evidence="4">Type VI secretion, VasB, ImpH, VC_A0111</fullName>
    </recommendedName>
</protein>
<comment type="caution">
    <text evidence="2">The sequence shown here is derived from an EMBL/GenBank/DDBJ whole genome shotgun (WGS) entry which is preliminary data.</text>
</comment>